<keyword evidence="11" id="KW-1185">Reference proteome</keyword>
<dbReference type="NCBIfam" id="NF002647">
    <property type="entry name" value="PRK02318.1-3"/>
    <property type="match status" value="1"/>
</dbReference>
<dbReference type="Gene3D" id="1.10.1040.10">
    <property type="entry name" value="N-(1-d-carboxylethyl)-l-norvaline Dehydrogenase, domain 2"/>
    <property type="match status" value="1"/>
</dbReference>
<evidence type="ECO:0000256" key="7">
    <source>
        <dbReference type="HAMAP-Rule" id="MF_00196"/>
    </source>
</evidence>
<dbReference type="Proteomes" id="UP001165962">
    <property type="component" value="Unassembled WGS sequence"/>
</dbReference>
<dbReference type="PRINTS" id="PR00084">
    <property type="entry name" value="MTLDHDRGNASE"/>
</dbReference>
<gene>
    <name evidence="7" type="primary">mtlD</name>
    <name evidence="10" type="ORF">G9U52_08895</name>
</gene>
<dbReference type="PROSITE" id="PS00974">
    <property type="entry name" value="MANNITOL_DHGENASE"/>
    <property type="match status" value="1"/>
</dbReference>
<dbReference type="EMBL" id="JAAOIW010000003">
    <property type="protein sequence ID" value="NHN29951.1"/>
    <property type="molecule type" value="Genomic_DNA"/>
</dbReference>
<dbReference type="EC" id="1.1.1.17" evidence="2 7"/>
<evidence type="ECO:0000259" key="8">
    <source>
        <dbReference type="Pfam" id="PF01232"/>
    </source>
</evidence>
<dbReference type="InterPro" id="IPR036291">
    <property type="entry name" value="NAD(P)-bd_dom_sf"/>
</dbReference>
<reference evidence="10" key="1">
    <citation type="submission" date="2020-03" db="EMBL/GenBank/DDBJ databases">
        <title>Draft sequencing of Paenibacilllus sp. S3N08.</title>
        <authorList>
            <person name="Kim D.-U."/>
        </authorList>
    </citation>
    <scope>NUCLEOTIDE SEQUENCE</scope>
    <source>
        <strain evidence="10">S3N08</strain>
    </source>
</reference>
<dbReference type="Pfam" id="PF01232">
    <property type="entry name" value="Mannitol_dh"/>
    <property type="match status" value="1"/>
</dbReference>
<dbReference type="InterPro" id="IPR023028">
    <property type="entry name" value="Mannitol_1_phos_5_DH"/>
</dbReference>
<evidence type="ECO:0000313" key="11">
    <source>
        <dbReference type="Proteomes" id="UP001165962"/>
    </source>
</evidence>
<dbReference type="NCBIfam" id="NF002646">
    <property type="entry name" value="PRK02318.1-2"/>
    <property type="match status" value="1"/>
</dbReference>
<feature type="domain" description="Mannitol dehydrogenase C-terminal" evidence="9">
    <location>
        <begin position="203"/>
        <end position="344"/>
    </location>
</feature>
<comment type="caution">
    <text evidence="10">The sequence shown here is derived from an EMBL/GenBank/DDBJ whole genome shotgun (WGS) entry which is preliminary data.</text>
</comment>
<dbReference type="NCBIfam" id="NF002649">
    <property type="entry name" value="PRK02318.2-1"/>
    <property type="match status" value="1"/>
</dbReference>
<dbReference type="InterPro" id="IPR013118">
    <property type="entry name" value="Mannitol_DH_C"/>
</dbReference>
<dbReference type="PANTHER" id="PTHR30524:SF0">
    <property type="entry name" value="ALTRONATE OXIDOREDUCTASE-RELATED"/>
    <property type="match status" value="1"/>
</dbReference>
<name>A0ABX0J7E6_9BACL</name>
<keyword evidence="4 7" id="KW-0560">Oxidoreductase</keyword>
<evidence type="ECO:0000256" key="5">
    <source>
        <dbReference type="ARBA" id="ARBA00023027"/>
    </source>
</evidence>
<evidence type="ECO:0000313" key="10">
    <source>
        <dbReference type="EMBL" id="NHN29951.1"/>
    </source>
</evidence>
<dbReference type="PANTHER" id="PTHR30524">
    <property type="entry name" value="MANNITOL-1-PHOSPHATE 5-DEHYDROGENASE"/>
    <property type="match status" value="1"/>
</dbReference>
<dbReference type="InterPro" id="IPR008927">
    <property type="entry name" value="6-PGluconate_DH-like_C_sf"/>
</dbReference>
<dbReference type="GO" id="GO:0008926">
    <property type="term" value="F:mannitol-1-phosphate 5-dehydrogenase activity"/>
    <property type="evidence" value="ECO:0007669"/>
    <property type="project" value="UniProtKB-EC"/>
</dbReference>
<dbReference type="RefSeq" id="WP_166148545.1">
    <property type="nucleotide sequence ID" value="NZ_JAAOIW010000003.1"/>
</dbReference>
<keyword evidence="5 7" id="KW-0520">NAD</keyword>
<dbReference type="Pfam" id="PF08125">
    <property type="entry name" value="Mannitol_dh_C"/>
    <property type="match status" value="1"/>
</dbReference>
<feature type="domain" description="Mannitol dehydrogenase N-terminal" evidence="8">
    <location>
        <begin position="1"/>
        <end position="193"/>
    </location>
</feature>
<comment type="catalytic activity">
    <reaction evidence="6 7">
        <text>D-mannitol 1-phosphate + NAD(+) = beta-D-fructose 6-phosphate + NADH + H(+)</text>
        <dbReference type="Rhea" id="RHEA:19661"/>
        <dbReference type="ChEBI" id="CHEBI:15378"/>
        <dbReference type="ChEBI" id="CHEBI:57540"/>
        <dbReference type="ChEBI" id="CHEBI:57634"/>
        <dbReference type="ChEBI" id="CHEBI:57945"/>
        <dbReference type="ChEBI" id="CHEBI:61381"/>
        <dbReference type="EC" id="1.1.1.17"/>
    </reaction>
</comment>
<evidence type="ECO:0000256" key="3">
    <source>
        <dbReference type="ARBA" id="ARBA00016219"/>
    </source>
</evidence>
<evidence type="ECO:0000256" key="6">
    <source>
        <dbReference type="ARBA" id="ARBA00048615"/>
    </source>
</evidence>
<dbReference type="SUPFAM" id="SSF48179">
    <property type="entry name" value="6-phosphogluconate dehydrogenase C-terminal domain-like"/>
    <property type="match status" value="1"/>
</dbReference>
<accession>A0ABX0J7E6</accession>
<evidence type="ECO:0000256" key="1">
    <source>
        <dbReference type="ARBA" id="ARBA00006541"/>
    </source>
</evidence>
<dbReference type="Gene3D" id="3.40.50.720">
    <property type="entry name" value="NAD(P)-binding Rossmann-like Domain"/>
    <property type="match status" value="1"/>
</dbReference>
<sequence length="381" mass="41716">MKAVHIGAGNIGRGFIGLLLSQAGYEVCFVDVNEPLVTLLQQKGAYTVTLANSLHETTLVSGVSAINGRDLEQVAEAIASAELVTTAVGLSLLETVSIGIAKGIEKRLARSLAPLQIIACENTIDGSSQLKDYVYTHLSNAIRKKADQLVSFPNAAVDRIVPIQHHDDPLMVIVEPFYEWLVDRSGLLPGATEISGVHYVDQLEPYIQRKLFTVNTGHSCIAYLGYLSGHATILESMDNPAIALQVQHILEETGSILIRRHGFAPEEHAQYIRKILDRFRNPYLSDEVVRVARSPIRKLSPNDRLVHPALQGFELGIEPQYLASAMAAALLFDYPEDAEAVELQEAIKSRGIQQVAAQITGIPEGHPIHALIIQKYISLRT</sequence>
<evidence type="ECO:0000256" key="2">
    <source>
        <dbReference type="ARBA" id="ARBA00012939"/>
    </source>
</evidence>
<comment type="similarity">
    <text evidence="1 7">Belongs to the mannitol dehydrogenase family.</text>
</comment>
<dbReference type="InterPro" id="IPR000669">
    <property type="entry name" value="Mannitol_DH"/>
</dbReference>
<dbReference type="InterPro" id="IPR023027">
    <property type="entry name" value="Mannitol_DH_CS"/>
</dbReference>
<evidence type="ECO:0000259" key="9">
    <source>
        <dbReference type="Pfam" id="PF08125"/>
    </source>
</evidence>
<dbReference type="HAMAP" id="MF_00196">
    <property type="entry name" value="Mannitol_dehydrog"/>
    <property type="match status" value="1"/>
</dbReference>
<proteinExistence type="inferred from homology"/>
<comment type="caution">
    <text evidence="7">Lacks conserved residue(s) required for the propagation of feature annotation.</text>
</comment>
<dbReference type="InterPro" id="IPR013131">
    <property type="entry name" value="Mannitol_DH_N"/>
</dbReference>
<dbReference type="InterPro" id="IPR013328">
    <property type="entry name" value="6PGD_dom2"/>
</dbReference>
<organism evidence="10 11">
    <name type="scientific">Paenibacillus agricola</name>
    <dbReference type="NCBI Taxonomy" id="2716264"/>
    <lineage>
        <taxon>Bacteria</taxon>
        <taxon>Bacillati</taxon>
        <taxon>Bacillota</taxon>
        <taxon>Bacilli</taxon>
        <taxon>Bacillales</taxon>
        <taxon>Paenibacillaceae</taxon>
        <taxon>Paenibacillus</taxon>
    </lineage>
</organism>
<protein>
    <recommendedName>
        <fullName evidence="3 7">Mannitol-1-phosphate 5-dehydrogenase</fullName>
        <ecNumber evidence="2 7">1.1.1.17</ecNumber>
    </recommendedName>
</protein>
<evidence type="ECO:0000256" key="4">
    <source>
        <dbReference type="ARBA" id="ARBA00023002"/>
    </source>
</evidence>
<dbReference type="SUPFAM" id="SSF51735">
    <property type="entry name" value="NAD(P)-binding Rossmann-fold domains"/>
    <property type="match status" value="1"/>
</dbReference>
<dbReference type="NCBIfam" id="NF002652">
    <property type="entry name" value="PRK02318.2-5"/>
    <property type="match status" value="1"/>
</dbReference>